<keyword evidence="2" id="KW-1185">Reference proteome</keyword>
<comment type="caution">
    <text evidence="1">The sequence shown here is derived from an EMBL/GenBank/DDBJ whole genome shotgun (WGS) entry which is preliminary data.</text>
</comment>
<gene>
    <name evidence="1" type="ORF">FCALED_LOCUS11346</name>
</gene>
<dbReference type="EMBL" id="CAJVPQ010004705">
    <property type="protein sequence ID" value="CAG8656784.1"/>
    <property type="molecule type" value="Genomic_DNA"/>
</dbReference>
<evidence type="ECO:0000313" key="1">
    <source>
        <dbReference type="EMBL" id="CAG8656784.1"/>
    </source>
</evidence>
<dbReference type="AlphaFoldDB" id="A0A9N9H8K7"/>
<accession>A0A9N9H8K7</accession>
<proteinExistence type="predicted"/>
<name>A0A9N9H8K7_9GLOM</name>
<protein>
    <submittedName>
        <fullName evidence="1">7865_t:CDS:1</fullName>
    </submittedName>
</protein>
<dbReference type="Proteomes" id="UP000789570">
    <property type="component" value="Unassembled WGS sequence"/>
</dbReference>
<sequence>CFQSDEKLTSLKNNESLCKWNEDAIKSLLAYLKDNKDKVVQLKSRGIIVREPL</sequence>
<reference evidence="1" key="1">
    <citation type="submission" date="2021-06" db="EMBL/GenBank/DDBJ databases">
        <authorList>
            <person name="Kallberg Y."/>
            <person name="Tangrot J."/>
            <person name="Rosling A."/>
        </authorList>
    </citation>
    <scope>NUCLEOTIDE SEQUENCE</scope>
    <source>
        <strain evidence="1">UK204</strain>
    </source>
</reference>
<organism evidence="1 2">
    <name type="scientific">Funneliformis caledonium</name>
    <dbReference type="NCBI Taxonomy" id="1117310"/>
    <lineage>
        <taxon>Eukaryota</taxon>
        <taxon>Fungi</taxon>
        <taxon>Fungi incertae sedis</taxon>
        <taxon>Mucoromycota</taxon>
        <taxon>Glomeromycotina</taxon>
        <taxon>Glomeromycetes</taxon>
        <taxon>Glomerales</taxon>
        <taxon>Glomeraceae</taxon>
        <taxon>Funneliformis</taxon>
    </lineage>
</organism>
<feature type="non-terminal residue" evidence="1">
    <location>
        <position position="1"/>
    </location>
</feature>
<evidence type="ECO:0000313" key="2">
    <source>
        <dbReference type="Proteomes" id="UP000789570"/>
    </source>
</evidence>